<dbReference type="Proteomes" id="UP000282529">
    <property type="component" value="Unassembled WGS sequence"/>
</dbReference>
<accession>A0A3N9P3S0</accession>
<dbReference type="GO" id="GO:0009246">
    <property type="term" value="P:enterobacterial common antigen biosynthetic process"/>
    <property type="evidence" value="ECO:0007669"/>
    <property type="project" value="TreeGrafter"/>
</dbReference>
<comment type="similarity">
    <text evidence="2">Belongs to the acyltransferase 3 family.</text>
</comment>
<protein>
    <submittedName>
        <fullName evidence="9">Acyltransferase</fullName>
    </submittedName>
</protein>
<dbReference type="EMBL" id="RQPI01000007">
    <property type="protein sequence ID" value="RQW10803.1"/>
    <property type="molecule type" value="Genomic_DNA"/>
</dbReference>
<feature type="transmembrane region" description="Helical" evidence="7">
    <location>
        <begin position="303"/>
        <end position="325"/>
    </location>
</feature>
<evidence type="ECO:0000256" key="5">
    <source>
        <dbReference type="ARBA" id="ARBA00022989"/>
    </source>
</evidence>
<evidence type="ECO:0000256" key="2">
    <source>
        <dbReference type="ARBA" id="ARBA00007400"/>
    </source>
</evidence>
<comment type="subcellular location">
    <subcellularLocation>
        <location evidence="1">Cell membrane</location>
        <topology evidence="1">Multi-pass membrane protein</topology>
    </subcellularLocation>
</comment>
<keyword evidence="3" id="KW-1003">Cell membrane</keyword>
<dbReference type="InterPro" id="IPR002656">
    <property type="entry name" value="Acyl_transf_3_dom"/>
</dbReference>
<feature type="transmembrane region" description="Helical" evidence="7">
    <location>
        <begin position="12"/>
        <end position="32"/>
    </location>
</feature>
<feature type="transmembrane region" description="Helical" evidence="7">
    <location>
        <begin position="162"/>
        <end position="181"/>
    </location>
</feature>
<dbReference type="GO" id="GO:0005886">
    <property type="term" value="C:plasma membrane"/>
    <property type="evidence" value="ECO:0007669"/>
    <property type="project" value="UniProtKB-SubCell"/>
</dbReference>
<feature type="transmembrane region" description="Helical" evidence="7">
    <location>
        <begin position="274"/>
        <end position="296"/>
    </location>
</feature>
<gene>
    <name evidence="9" type="ORF">EH198_13660</name>
</gene>
<organism evidence="9 10">
    <name type="scientific">Paenibacillus rhizophilus</name>
    <dbReference type="NCBI Taxonomy" id="1850366"/>
    <lineage>
        <taxon>Bacteria</taxon>
        <taxon>Bacillati</taxon>
        <taxon>Bacillota</taxon>
        <taxon>Bacilli</taxon>
        <taxon>Bacillales</taxon>
        <taxon>Paenibacillaceae</taxon>
        <taxon>Paenibacillus</taxon>
    </lineage>
</organism>
<name>A0A3N9P3S0_9BACL</name>
<proteinExistence type="inferred from homology"/>
<sequence>MGQKERIPQLDIFRAISIFAVIGIHATSRTLAETLNTPLFYPFLFINKFSQFAVPSFVFLSGFVLFYNYIDRPLTGKTLGKFYSRRLIYILVPYIVFSVLYFVLKLYAGNQWSMPPQEMAAKMAKYVLTGTAYTHLYYVIIIIQFYVLFPLLLWCLQKSRRLAAWAPFIGLALQWGFVVLNKYMVNHGYWQVPKGSLAITYFSYFLLGAAIAVFYSSLKPWLIPGDDKRPAGRWLLWAVLWVVWIVAGTVHVELWNRNYTQKTVINSFWFEGAANAHALLSCLVLFQLSFLLYGAGQRLWSRLLISAGACSFGIYLVHPAVLFFYRKIDFHGGYLAYALAIAGGWLAALLLSWIIVALAFRYIQPAWILFGSVPRGSVRQPQKIRQEYHESGFR</sequence>
<evidence type="ECO:0000256" key="3">
    <source>
        <dbReference type="ARBA" id="ARBA00022475"/>
    </source>
</evidence>
<evidence type="ECO:0000259" key="8">
    <source>
        <dbReference type="Pfam" id="PF01757"/>
    </source>
</evidence>
<evidence type="ECO:0000256" key="7">
    <source>
        <dbReference type="SAM" id="Phobius"/>
    </source>
</evidence>
<feature type="transmembrane region" description="Helical" evidence="7">
    <location>
        <begin position="136"/>
        <end position="155"/>
    </location>
</feature>
<reference evidence="9 10" key="1">
    <citation type="submission" date="2018-11" db="EMBL/GenBank/DDBJ databases">
        <title>Genome sequence of strain 7197.</title>
        <authorList>
            <person name="Gao J."/>
            <person name="Sun J."/>
        </authorList>
    </citation>
    <scope>NUCLEOTIDE SEQUENCE [LARGE SCALE GENOMIC DNA]</scope>
    <source>
        <strain evidence="9 10">7197</strain>
    </source>
</reference>
<evidence type="ECO:0000256" key="4">
    <source>
        <dbReference type="ARBA" id="ARBA00022692"/>
    </source>
</evidence>
<dbReference type="Pfam" id="PF01757">
    <property type="entry name" value="Acyl_transf_3"/>
    <property type="match status" value="1"/>
</dbReference>
<dbReference type="AlphaFoldDB" id="A0A3N9P3S0"/>
<feature type="transmembrane region" description="Helical" evidence="7">
    <location>
        <begin position="52"/>
        <end position="70"/>
    </location>
</feature>
<keyword evidence="10" id="KW-1185">Reference proteome</keyword>
<feature type="domain" description="Acyltransferase 3" evidence="8">
    <location>
        <begin position="8"/>
        <end position="356"/>
    </location>
</feature>
<comment type="caution">
    <text evidence="9">The sequence shown here is derived from an EMBL/GenBank/DDBJ whole genome shotgun (WGS) entry which is preliminary data.</text>
</comment>
<feature type="transmembrane region" description="Helical" evidence="7">
    <location>
        <begin position="234"/>
        <end position="254"/>
    </location>
</feature>
<feature type="transmembrane region" description="Helical" evidence="7">
    <location>
        <begin position="201"/>
        <end position="222"/>
    </location>
</feature>
<keyword evidence="5 7" id="KW-1133">Transmembrane helix</keyword>
<dbReference type="OrthoDB" id="65129at2"/>
<evidence type="ECO:0000256" key="6">
    <source>
        <dbReference type="ARBA" id="ARBA00023136"/>
    </source>
</evidence>
<evidence type="ECO:0000313" key="10">
    <source>
        <dbReference type="Proteomes" id="UP000282529"/>
    </source>
</evidence>
<feature type="transmembrane region" description="Helical" evidence="7">
    <location>
        <begin position="82"/>
        <end position="104"/>
    </location>
</feature>
<evidence type="ECO:0000256" key="1">
    <source>
        <dbReference type="ARBA" id="ARBA00004651"/>
    </source>
</evidence>
<dbReference type="PANTHER" id="PTHR40074:SF2">
    <property type="entry name" value="O-ACETYLTRANSFERASE WECH"/>
    <property type="match status" value="1"/>
</dbReference>
<dbReference type="RefSeq" id="WP_124696081.1">
    <property type="nucleotide sequence ID" value="NZ_JBHUFE010000013.1"/>
</dbReference>
<keyword evidence="9" id="KW-0012">Acyltransferase</keyword>
<evidence type="ECO:0000313" key="9">
    <source>
        <dbReference type="EMBL" id="RQW10803.1"/>
    </source>
</evidence>
<dbReference type="PANTHER" id="PTHR40074">
    <property type="entry name" value="O-ACETYLTRANSFERASE WECH"/>
    <property type="match status" value="1"/>
</dbReference>
<keyword evidence="9" id="KW-0808">Transferase</keyword>
<keyword evidence="4 7" id="KW-0812">Transmembrane</keyword>
<dbReference type="GO" id="GO:0016413">
    <property type="term" value="F:O-acetyltransferase activity"/>
    <property type="evidence" value="ECO:0007669"/>
    <property type="project" value="TreeGrafter"/>
</dbReference>
<keyword evidence="6 7" id="KW-0472">Membrane</keyword>
<feature type="transmembrane region" description="Helical" evidence="7">
    <location>
        <begin position="337"/>
        <end position="360"/>
    </location>
</feature>